<dbReference type="Pfam" id="PF13193">
    <property type="entry name" value="AMP-binding_C"/>
    <property type="match status" value="1"/>
</dbReference>
<dbReference type="Pfam" id="PF00501">
    <property type="entry name" value="AMP-binding"/>
    <property type="match status" value="1"/>
</dbReference>
<evidence type="ECO:0000256" key="3">
    <source>
        <dbReference type="ARBA" id="ARBA00022741"/>
    </source>
</evidence>
<dbReference type="InterPro" id="IPR000873">
    <property type="entry name" value="AMP-dep_synth/lig_dom"/>
</dbReference>
<name>A0ABY4C8E8_9BACT</name>
<evidence type="ECO:0000259" key="5">
    <source>
        <dbReference type="Pfam" id="PF00501"/>
    </source>
</evidence>
<dbReference type="Gene3D" id="3.40.50.12780">
    <property type="entry name" value="N-terminal domain of ligase-like"/>
    <property type="match status" value="1"/>
</dbReference>
<dbReference type="InterPro" id="IPR042099">
    <property type="entry name" value="ANL_N_sf"/>
</dbReference>
<dbReference type="EMBL" id="CP093442">
    <property type="protein sequence ID" value="UOE99955.1"/>
    <property type="molecule type" value="Genomic_DNA"/>
</dbReference>
<comment type="similarity">
    <text evidence="1">Belongs to the ATP-dependent AMP-binding enzyme family.</text>
</comment>
<dbReference type="InterPro" id="IPR051087">
    <property type="entry name" value="Mitochondrial_ACSM"/>
</dbReference>
<keyword evidence="3" id="KW-0547">Nucleotide-binding</keyword>
<reference evidence="7" key="1">
    <citation type="submission" date="2022-03" db="EMBL/GenBank/DDBJ databases">
        <title>Genome Identification and Characterization of new species Bdellovibrio reynosense LBG001 sp. nov. from a Mexico soil sample.</title>
        <authorList>
            <person name="Camilli A."/>
            <person name="Ajao Y."/>
            <person name="Guo X."/>
        </authorList>
    </citation>
    <scope>NUCLEOTIDE SEQUENCE</scope>
    <source>
        <strain evidence="7">LBG001</strain>
    </source>
</reference>
<feature type="domain" description="AMP-binding enzyme C-terminal" evidence="6">
    <location>
        <begin position="443"/>
        <end position="519"/>
    </location>
</feature>
<dbReference type="PANTHER" id="PTHR43605">
    <property type="entry name" value="ACYL-COENZYME A SYNTHETASE"/>
    <property type="match status" value="1"/>
</dbReference>
<protein>
    <submittedName>
        <fullName evidence="7">AMP-binding protein</fullName>
    </submittedName>
</protein>
<evidence type="ECO:0000256" key="2">
    <source>
        <dbReference type="ARBA" id="ARBA00022598"/>
    </source>
</evidence>
<dbReference type="Gene3D" id="3.30.300.30">
    <property type="match status" value="1"/>
</dbReference>
<evidence type="ECO:0000256" key="1">
    <source>
        <dbReference type="ARBA" id="ARBA00006432"/>
    </source>
</evidence>
<dbReference type="InterPro" id="IPR025110">
    <property type="entry name" value="AMP-bd_C"/>
</dbReference>
<gene>
    <name evidence="7" type="ORF">MNR06_09615</name>
</gene>
<evidence type="ECO:0000256" key="4">
    <source>
        <dbReference type="ARBA" id="ARBA00022840"/>
    </source>
</evidence>
<dbReference type="RefSeq" id="WP_243535458.1">
    <property type="nucleotide sequence ID" value="NZ_CP093442.1"/>
</dbReference>
<feature type="domain" description="AMP-dependent synthetase/ligase" evidence="5">
    <location>
        <begin position="59"/>
        <end position="388"/>
    </location>
</feature>
<keyword evidence="2" id="KW-0436">Ligase</keyword>
<keyword evidence="8" id="KW-1185">Reference proteome</keyword>
<accession>A0ABY4C8E8</accession>
<dbReference type="InterPro" id="IPR045851">
    <property type="entry name" value="AMP-bd_C_sf"/>
</dbReference>
<keyword evidence="4" id="KW-0067">ATP-binding</keyword>
<evidence type="ECO:0000313" key="7">
    <source>
        <dbReference type="EMBL" id="UOE99955.1"/>
    </source>
</evidence>
<dbReference type="PANTHER" id="PTHR43605:SF10">
    <property type="entry name" value="ACYL-COA SYNTHETASE MEDIUM CHAIN FAMILY MEMBER 3"/>
    <property type="match status" value="1"/>
</dbReference>
<organism evidence="7 8">
    <name type="scientific">Bdellovibrio reynosensis</name>
    <dbReference type="NCBI Taxonomy" id="2835041"/>
    <lineage>
        <taxon>Bacteria</taxon>
        <taxon>Pseudomonadati</taxon>
        <taxon>Bdellovibrionota</taxon>
        <taxon>Bdellovibrionia</taxon>
        <taxon>Bdellovibrionales</taxon>
        <taxon>Pseudobdellovibrionaceae</taxon>
        <taxon>Bdellovibrio</taxon>
    </lineage>
</organism>
<evidence type="ECO:0000259" key="6">
    <source>
        <dbReference type="Pfam" id="PF13193"/>
    </source>
</evidence>
<dbReference type="Proteomes" id="UP000830116">
    <property type="component" value="Chromosome"/>
</dbReference>
<evidence type="ECO:0000313" key="8">
    <source>
        <dbReference type="Proteomes" id="UP000830116"/>
    </source>
</evidence>
<dbReference type="SUPFAM" id="SSF56801">
    <property type="entry name" value="Acetyl-CoA synthetase-like"/>
    <property type="match status" value="1"/>
</dbReference>
<proteinExistence type="inferred from homology"/>
<sequence>MSFRNEFERARDFLILHRADYSYAYEHFQWPQLDDFNWALDFFDPMAEGNKNTALLLVHADGTQEKYTFEELSERSNRVANFFIRHGVQKGDSIFLLIENDVALWEIMLAAMKVGAVIVPANPLLSQSEIKDRLDRERVKIIATTKRHTEKFSVAGSDIMPLVVDGEIPGWTTYGELYRESAYFEAPVKTKATDPLFRYFTSSSSVKPRIVEHSYAGFPVGHLSTMFWMGLRPGDVHLGINSPGWAMHDWNNFIAPWNAEATILILKHERFNAKLVLDALSEHKVTTFCAPPTVWRLLIHEDLSSYKGHLREALSTGENLSAEIISKVHKAWDVFVRDGYGQTEVATVIGIPPGETSSFGTLGKALPGFKVELLNSAGAPSDEGEIAINIENHPWGLATGLDAGTGYLRTGDVAYRDEDGNFTYEKRLDGVFKSSDYRISPNEIESVLKEFPSVREAVVIPSPDPIREVVPKAVVALVKGAEPTKEMALDIMNFVRTRLSPFKRVRRLEFMEIPKNTLGEVQRDELVAFEKKRRLENEKGPYEFWEEDAKIILPEAWAQELP</sequence>